<feature type="compositionally biased region" description="Basic residues" evidence="6">
    <location>
        <begin position="66"/>
        <end position="80"/>
    </location>
</feature>
<evidence type="ECO:0000256" key="6">
    <source>
        <dbReference type="SAM" id="MobiDB-lite"/>
    </source>
</evidence>
<keyword evidence="2 4" id="KW-0802">TPR repeat</keyword>
<dbReference type="InterPro" id="IPR019734">
    <property type="entry name" value="TPR_rpt"/>
</dbReference>
<protein>
    <submittedName>
        <fullName evidence="10">Hsp70-Hsp90 organizing protein 1</fullName>
    </submittedName>
</protein>
<feature type="region of interest" description="Disordered" evidence="6">
    <location>
        <begin position="180"/>
        <end position="214"/>
    </location>
</feature>
<keyword evidence="5" id="KW-0479">Metal-binding</keyword>
<dbReference type="PROSITE" id="PS50103">
    <property type="entry name" value="ZF_C3H1"/>
    <property type="match status" value="1"/>
</dbReference>
<dbReference type="InterPro" id="IPR012677">
    <property type="entry name" value="Nucleotide-bd_a/b_plait_sf"/>
</dbReference>
<keyword evidence="1" id="KW-0677">Repeat</keyword>
<dbReference type="RefSeq" id="XP_013881188.1">
    <property type="nucleotide sequence ID" value="XM_014025734.1"/>
</dbReference>
<evidence type="ECO:0000256" key="3">
    <source>
        <dbReference type="PROSITE-ProRule" id="PRU00176"/>
    </source>
</evidence>
<dbReference type="Pfam" id="PF07719">
    <property type="entry name" value="TPR_2"/>
    <property type="match status" value="1"/>
</dbReference>
<dbReference type="SMART" id="SM00028">
    <property type="entry name" value="TPR"/>
    <property type="match status" value="3"/>
</dbReference>
<feature type="zinc finger region" description="C3H1-type" evidence="5">
    <location>
        <begin position="481"/>
        <end position="508"/>
    </location>
</feature>
<evidence type="ECO:0000256" key="2">
    <source>
        <dbReference type="ARBA" id="ARBA00022803"/>
    </source>
</evidence>
<feature type="domain" description="RRM" evidence="7">
    <location>
        <begin position="378"/>
        <end position="450"/>
    </location>
</feature>
<evidence type="ECO:0000313" key="10">
    <source>
        <dbReference type="RefSeq" id="XP_013881188.1"/>
    </source>
</evidence>
<dbReference type="GO" id="GO:0003723">
    <property type="term" value="F:RNA binding"/>
    <property type="evidence" value="ECO:0007669"/>
    <property type="project" value="UniProtKB-UniRule"/>
</dbReference>
<dbReference type="KEGG" id="alim:106530124"/>
<dbReference type="InterPro" id="IPR011990">
    <property type="entry name" value="TPR-like_helical_dom_sf"/>
</dbReference>
<proteinExistence type="predicted"/>
<dbReference type="PANTHER" id="PTHR47678:SF2">
    <property type="entry name" value="TETRATRICOPEPTIDE REPEAT PROTEIN 31 ISOFORM X1"/>
    <property type="match status" value="1"/>
</dbReference>
<dbReference type="InterPro" id="IPR000571">
    <property type="entry name" value="Znf_CCCH"/>
</dbReference>
<dbReference type="Gene3D" id="1.25.40.10">
    <property type="entry name" value="Tetratricopeptide repeat domain"/>
    <property type="match status" value="1"/>
</dbReference>
<keyword evidence="5" id="KW-0862">Zinc</keyword>
<dbReference type="SUPFAM" id="SSF54928">
    <property type="entry name" value="RNA-binding domain, RBD"/>
    <property type="match status" value="1"/>
</dbReference>
<feature type="compositionally biased region" description="Basic and acidic residues" evidence="6">
    <location>
        <begin position="118"/>
        <end position="132"/>
    </location>
</feature>
<dbReference type="InterPro" id="IPR000504">
    <property type="entry name" value="RRM_dom"/>
</dbReference>
<accession>A0A2I4CMI2</accession>
<keyword evidence="9" id="KW-1185">Reference proteome</keyword>
<dbReference type="InterPro" id="IPR035979">
    <property type="entry name" value="RBD_domain_sf"/>
</dbReference>
<feature type="compositionally biased region" description="Acidic residues" evidence="6">
    <location>
        <begin position="92"/>
        <end position="117"/>
    </location>
</feature>
<keyword evidence="5" id="KW-0863">Zinc-finger</keyword>
<evidence type="ECO:0000313" key="9">
    <source>
        <dbReference type="Proteomes" id="UP000192220"/>
    </source>
</evidence>
<feature type="repeat" description="TPR" evidence="4">
    <location>
        <begin position="214"/>
        <end position="247"/>
    </location>
</feature>
<dbReference type="STRING" id="52670.A0A2I4CMI2"/>
<dbReference type="InterPro" id="IPR013105">
    <property type="entry name" value="TPR_2"/>
</dbReference>
<feature type="region of interest" description="Disordered" evidence="6">
    <location>
        <begin position="25"/>
        <end position="138"/>
    </location>
</feature>
<dbReference type="AlphaFoldDB" id="A0A2I4CMI2"/>
<dbReference type="OrthoDB" id="2017782at2759"/>
<dbReference type="Gene3D" id="3.30.70.330">
    <property type="match status" value="1"/>
</dbReference>
<sequence length="519" mass="58594">MVALMKLTRDIYRLLGLGSGPTIQQEEEQMNCGGANSDPSHNAILPQDAINGEEDLSEEEKARQKAERRKAKRKRRRNRKKQEQTKQHDSVERDDEEEDGGAESELDESESEADVGAEEEKQRAQKQEKSNDAKPAAPQNYVAIPVLALVEMKGCQKTKARSTEEEPEWDVSSAFFANAASHIKPKGSSRKSKENKENEARRETNGTDSMTKKSASLTEKGIKLVQEGQYAQAVVLFTEAIKCDPNDYRFFGNRSYCFYCLEQYPKALADAENSIQLSPDWPKGHFRKGSALMGMKRYSEAEKAMEQVLKLDKDCEEAANDLYNCKVLQLMELGFEELQSVLLLERFPTVQAVLASCSDAAKAGGQDPSIAQPGSPCPSLWVGNVTTEITEKHLWDLFKMHGEIESIRVLHERFCAFVNFKNANMAARAMEKLNNHCIENTRLVVRYPDRRPQKILPVPLKTFLPVTQQAGAAASPRRRGPVNGDECYFWRTTGCHFGDKCRYKHIPDQKGKDRKPWQP</sequence>
<feature type="domain" description="C3H1-type" evidence="8">
    <location>
        <begin position="481"/>
        <end position="508"/>
    </location>
</feature>
<dbReference type="GO" id="GO:0008270">
    <property type="term" value="F:zinc ion binding"/>
    <property type="evidence" value="ECO:0007669"/>
    <property type="project" value="UniProtKB-KW"/>
</dbReference>
<dbReference type="PANTHER" id="PTHR47678">
    <property type="entry name" value="TETRATRICOPEPTIDE REPEAT PROTEIN 31"/>
    <property type="match status" value="1"/>
</dbReference>
<evidence type="ECO:0000256" key="1">
    <source>
        <dbReference type="ARBA" id="ARBA00022737"/>
    </source>
</evidence>
<dbReference type="Proteomes" id="UP000192220">
    <property type="component" value="Unplaced"/>
</dbReference>
<dbReference type="PROSITE" id="PS50005">
    <property type="entry name" value="TPR"/>
    <property type="match status" value="1"/>
</dbReference>
<dbReference type="Pfam" id="PF00076">
    <property type="entry name" value="RRM_1"/>
    <property type="match status" value="1"/>
</dbReference>
<feature type="compositionally biased region" description="Basic and acidic residues" evidence="6">
    <location>
        <begin position="191"/>
        <end position="205"/>
    </location>
</feature>
<dbReference type="InParanoid" id="A0A2I4CMI2"/>
<evidence type="ECO:0000256" key="4">
    <source>
        <dbReference type="PROSITE-ProRule" id="PRU00339"/>
    </source>
</evidence>
<evidence type="ECO:0000259" key="7">
    <source>
        <dbReference type="PROSITE" id="PS50102"/>
    </source>
</evidence>
<organism evidence="9 10">
    <name type="scientific">Austrofundulus limnaeus</name>
    <name type="common">Annual killifish</name>
    <dbReference type="NCBI Taxonomy" id="52670"/>
    <lineage>
        <taxon>Eukaryota</taxon>
        <taxon>Metazoa</taxon>
        <taxon>Chordata</taxon>
        <taxon>Craniata</taxon>
        <taxon>Vertebrata</taxon>
        <taxon>Euteleostomi</taxon>
        <taxon>Actinopterygii</taxon>
        <taxon>Neopterygii</taxon>
        <taxon>Teleostei</taxon>
        <taxon>Neoteleostei</taxon>
        <taxon>Acanthomorphata</taxon>
        <taxon>Ovalentaria</taxon>
        <taxon>Atherinomorphae</taxon>
        <taxon>Cyprinodontiformes</taxon>
        <taxon>Rivulidae</taxon>
        <taxon>Austrofundulus</taxon>
    </lineage>
</organism>
<dbReference type="PROSITE" id="PS50102">
    <property type="entry name" value="RRM"/>
    <property type="match status" value="1"/>
</dbReference>
<evidence type="ECO:0000256" key="5">
    <source>
        <dbReference type="PROSITE-ProRule" id="PRU00723"/>
    </source>
</evidence>
<reference evidence="10" key="1">
    <citation type="submission" date="2025-08" db="UniProtKB">
        <authorList>
            <consortium name="RefSeq"/>
        </authorList>
    </citation>
    <scope>IDENTIFICATION</scope>
    <source>
        <strain evidence="10">Quisiro</strain>
        <tissue evidence="10">Liver</tissue>
    </source>
</reference>
<dbReference type="SMART" id="SM00360">
    <property type="entry name" value="RRM"/>
    <property type="match status" value="1"/>
</dbReference>
<name>A0A2I4CMI2_AUSLI</name>
<dbReference type="SUPFAM" id="SSF48452">
    <property type="entry name" value="TPR-like"/>
    <property type="match status" value="1"/>
</dbReference>
<keyword evidence="3" id="KW-0694">RNA-binding</keyword>
<gene>
    <name evidence="10" type="primary">zgc:123010</name>
</gene>
<evidence type="ECO:0000259" key="8">
    <source>
        <dbReference type="PROSITE" id="PS50103"/>
    </source>
</evidence>
<feature type="compositionally biased region" description="Basic and acidic residues" evidence="6">
    <location>
        <begin position="81"/>
        <end position="91"/>
    </location>
</feature>